<dbReference type="Pfam" id="PF04616">
    <property type="entry name" value="Glyco_hydro_43"/>
    <property type="match status" value="1"/>
</dbReference>
<dbReference type="Gene3D" id="2.115.10.20">
    <property type="entry name" value="Glycosyl hydrolase domain, family 43"/>
    <property type="match status" value="1"/>
</dbReference>
<evidence type="ECO:0000256" key="5">
    <source>
        <dbReference type="SAM" id="MobiDB-lite"/>
    </source>
</evidence>
<keyword evidence="2 4" id="KW-0378">Hydrolase</keyword>
<feature type="domain" description="Beta-xylosidase C-terminal Concanavalin A-like" evidence="6">
    <location>
        <begin position="357"/>
        <end position="515"/>
    </location>
</feature>
<protein>
    <recommendedName>
        <fullName evidence="6">Beta-xylosidase C-terminal Concanavalin A-like domain-containing protein</fullName>
    </recommendedName>
</protein>
<dbReference type="InterPro" id="IPR051795">
    <property type="entry name" value="Glycosyl_Hydrlase_43"/>
</dbReference>
<dbReference type="Proteomes" id="UP000059574">
    <property type="component" value="Chromosome"/>
</dbReference>
<evidence type="ECO:0000256" key="4">
    <source>
        <dbReference type="RuleBase" id="RU361187"/>
    </source>
</evidence>
<organism evidence="7 8">
    <name type="scientific">Arthrobacter alpinus</name>
    <dbReference type="NCBI Taxonomy" id="656366"/>
    <lineage>
        <taxon>Bacteria</taxon>
        <taxon>Bacillati</taxon>
        <taxon>Actinomycetota</taxon>
        <taxon>Actinomycetes</taxon>
        <taxon>Micrococcales</taxon>
        <taxon>Micrococcaceae</taxon>
        <taxon>Arthrobacter</taxon>
    </lineage>
</organism>
<dbReference type="InterPro" id="IPR013320">
    <property type="entry name" value="ConA-like_dom_sf"/>
</dbReference>
<evidence type="ECO:0000313" key="7">
    <source>
        <dbReference type="EMBL" id="ALO68121.1"/>
    </source>
</evidence>
<dbReference type="RefSeq" id="WP_062292328.1">
    <property type="nucleotide sequence ID" value="NZ_CP013200.1"/>
</dbReference>
<dbReference type="CDD" id="cd18617">
    <property type="entry name" value="GH43_XynB-like"/>
    <property type="match status" value="1"/>
</dbReference>
<dbReference type="GO" id="GO:0005975">
    <property type="term" value="P:carbohydrate metabolic process"/>
    <property type="evidence" value="ECO:0007669"/>
    <property type="project" value="InterPro"/>
</dbReference>
<dbReference type="PANTHER" id="PTHR42812">
    <property type="entry name" value="BETA-XYLOSIDASE"/>
    <property type="match status" value="1"/>
</dbReference>
<proteinExistence type="inferred from homology"/>
<dbReference type="PANTHER" id="PTHR42812:SF12">
    <property type="entry name" value="BETA-XYLOSIDASE-RELATED"/>
    <property type="match status" value="1"/>
</dbReference>
<reference evidence="7 8" key="2">
    <citation type="journal article" date="2016" name="J. Biotechnol.">
        <title>Complete genome sequence of Arthrobacter alpinus ERGS4:06, a yellow pigmented bacterium tolerant to cold and radiations isolated from Sikkim Himalaya.</title>
        <authorList>
            <person name="Kumar R."/>
            <person name="Singh D."/>
            <person name="Swarnkar M.K."/>
            <person name="Singh A.K."/>
            <person name="Kumar S."/>
        </authorList>
    </citation>
    <scope>NUCLEOTIDE SEQUENCE [LARGE SCALE GENOMIC DNA]</scope>
    <source>
        <strain evidence="7 8">ERGS4:06</strain>
    </source>
</reference>
<accession>A0A0S2M2X6</accession>
<name>A0A0S2M2X6_9MICC</name>
<evidence type="ECO:0000313" key="8">
    <source>
        <dbReference type="Proteomes" id="UP000059574"/>
    </source>
</evidence>
<dbReference type="Pfam" id="PF17851">
    <property type="entry name" value="GH43_C2"/>
    <property type="match status" value="1"/>
</dbReference>
<evidence type="ECO:0000256" key="2">
    <source>
        <dbReference type="ARBA" id="ARBA00022801"/>
    </source>
</evidence>
<dbReference type="SUPFAM" id="SSF75005">
    <property type="entry name" value="Arabinanase/levansucrase/invertase"/>
    <property type="match status" value="1"/>
</dbReference>
<dbReference type="AlphaFoldDB" id="A0A0S2M2X6"/>
<dbReference type="EMBL" id="CP013200">
    <property type="protein sequence ID" value="ALO68121.1"/>
    <property type="molecule type" value="Genomic_DNA"/>
</dbReference>
<dbReference type="InterPro" id="IPR006710">
    <property type="entry name" value="Glyco_hydro_43"/>
</dbReference>
<evidence type="ECO:0000256" key="1">
    <source>
        <dbReference type="ARBA" id="ARBA00009865"/>
    </source>
</evidence>
<gene>
    <name evidence="7" type="ORF">AS189_18495</name>
</gene>
<feature type="region of interest" description="Disordered" evidence="5">
    <location>
        <begin position="308"/>
        <end position="341"/>
    </location>
</feature>
<dbReference type="GO" id="GO:0004553">
    <property type="term" value="F:hydrolase activity, hydrolyzing O-glycosyl compounds"/>
    <property type="evidence" value="ECO:0007669"/>
    <property type="project" value="InterPro"/>
</dbReference>
<dbReference type="SUPFAM" id="SSF49899">
    <property type="entry name" value="Concanavalin A-like lectins/glucanases"/>
    <property type="match status" value="1"/>
</dbReference>
<reference evidence="8" key="1">
    <citation type="submission" date="2015-11" db="EMBL/GenBank/DDBJ databases">
        <authorList>
            <person name="Kumar R."/>
            <person name="Singh D."/>
            <person name="Swarnkar M.K."/>
            <person name="Singh A.K."/>
            <person name="Kumar S."/>
        </authorList>
    </citation>
    <scope>NUCLEOTIDE SEQUENCE [LARGE SCALE GENOMIC DNA]</scope>
    <source>
        <strain evidence="8">ERGS4:06</strain>
    </source>
</reference>
<sequence length="520" mass="55496">MTENQTTAMWGETNPVLPGFYPDPSVCRVDGDDGTWFYLVNSTFEYLPGLPVHRSRDLLSWELIGHVIDRPGQINLSTVRDSGGLFAPTIRHDGTRFLVVCTLVGGAEGASGNFVVTAENAAGPWSDPIWWDMDGIDPSIMIEPDGSMWAHGTRLAPLPEWAQQTEVWVRRLDNETLVPDTEETIVWSGALRGAIWSEGPHLLRRNGFVYLLAAEGGTSFHHAIVVARAESPLGPFVGNPANPVLTHRNLGRATPVTNVGHADLVEAQDGSWWAVCLATRAWDSCDLLGRETFLVPVTWENDWPVFAPGEGQLPQNPKGLQGLTGQEHLPFDSPDNPAATGGEDVIAVRRHPSEIVTETGVSGTFRLQAGNDLTDSRPAFVARRLASLSTRVQIRLVDASYGVRAGLALRYSSTAFVAVTVGGGTLSIDTVSGDASVVSTHAPRLTLPQGTGKGVLAFEVHGTSAVAIWEPDDGGSVRSDVLDISHLCAEKNGGFVGVTYGALAVGDSGSADFADLQGGL</sequence>
<keyword evidence="3 4" id="KW-0326">Glycosidase</keyword>
<comment type="similarity">
    <text evidence="1 4">Belongs to the glycosyl hydrolase 43 family.</text>
</comment>
<evidence type="ECO:0000259" key="6">
    <source>
        <dbReference type="Pfam" id="PF17851"/>
    </source>
</evidence>
<evidence type="ECO:0000256" key="3">
    <source>
        <dbReference type="ARBA" id="ARBA00023295"/>
    </source>
</evidence>
<dbReference type="InterPro" id="IPR023296">
    <property type="entry name" value="Glyco_hydro_beta-prop_sf"/>
</dbReference>
<dbReference type="Gene3D" id="2.60.120.200">
    <property type="match status" value="1"/>
</dbReference>
<dbReference type="InterPro" id="IPR041542">
    <property type="entry name" value="GH43_C2"/>
</dbReference>